<evidence type="ECO:0000256" key="4">
    <source>
        <dbReference type="ARBA" id="ARBA00022664"/>
    </source>
</evidence>
<evidence type="ECO:0000256" key="13">
    <source>
        <dbReference type="ARBA" id="ARBA00083541"/>
    </source>
</evidence>
<evidence type="ECO:0000256" key="10">
    <source>
        <dbReference type="ARBA" id="ARBA00022946"/>
    </source>
</evidence>
<gene>
    <name evidence="16" type="ORF">LARSCL_LOCUS21869</name>
</gene>
<reference evidence="16 17" key="1">
    <citation type="submission" date="2024-04" db="EMBL/GenBank/DDBJ databases">
        <authorList>
            <person name="Rising A."/>
            <person name="Reimegard J."/>
            <person name="Sonavane S."/>
            <person name="Akerstrom W."/>
            <person name="Nylinder S."/>
            <person name="Hedman E."/>
            <person name="Kallberg Y."/>
        </authorList>
    </citation>
    <scope>NUCLEOTIDE SEQUENCE [LARGE SCALE GENOMIC DNA]</scope>
</reference>
<feature type="domain" description="Endonuclease/exonuclease/phosphatase" evidence="14">
    <location>
        <begin position="289"/>
        <end position="564"/>
    </location>
</feature>
<dbReference type="InterPro" id="IPR005135">
    <property type="entry name" value="Endo/exonuclease/phosphatase"/>
</dbReference>
<dbReference type="AlphaFoldDB" id="A0AAV2BVI5"/>
<keyword evidence="7" id="KW-0378">Hydrolase</keyword>
<comment type="subcellular location">
    <subcellularLocation>
        <location evidence="2">Mitochondrion matrix</location>
    </subcellularLocation>
</comment>
<evidence type="ECO:0000256" key="8">
    <source>
        <dbReference type="ARBA" id="ARBA00022839"/>
    </source>
</evidence>
<comment type="caution">
    <text evidence="16">The sequence shown here is derived from an EMBL/GenBank/DDBJ whole genome shotgun (WGS) entry which is preliminary data.</text>
</comment>
<keyword evidence="8" id="KW-0269">Exonuclease</keyword>
<protein>
    <recommendedName>
        <fullName evidence="12">2',5'-phosphodiesterase 12</fullName>
    </recommendedName>
    <alternativeName>
        <fullName evidence="13">Mitochondrial deadenylase</fullName>
    </alternativeName>
</protein>
<dbReference type="GO" id="GO:0000288">
    <property type="term" value="P:nuclear-transcribed mRNA catabolic process, deadenylation-dependent decay"/>
    <property type="evidence" value="ECO:0007669"/>
    <property type="project" value="TreeGrafter"/>
</dbReference>
<evidence type="ECO:0000259" key="14">
    <source>
        <dbReference type="Pfam" id="PF03372"/>
    </source>
</evidence>
<dbReference type="Pfam" id="PF03372">
    <property type="entry name" value="Exo_endo_phos"/>
    <property type="match status" value="1"/>
</dbReference>
<dbReference type="EMBL" id="CAXIEN010000545">
    <property type="protein sequence ID" value="CAL1300295.1"/>
    <property type="molecule type" value="Genomic_DNA"/>
</dbReference>
<keyword evidence="3" id="KW-0597">Phosphoprotein</keyword>
<evidence type="ECO:0000256" key="3">
    <source>
        <dbReference type="ARBA" id="ARBA00022553"/>
    </source>
</evidence>
<keyword evidence="9" id="KW-0460">Magnesium</keyword>
<evidence type="ECO:0000256" key="1">
    <source>
        <dbReference type="ARBA" id="ARBA00001946"/>
    </source>
</evidence>
<keyword evidence="4" id="KW-0507">mRNA processing</keyword>
<name>A0AAV2BVI5_9ARAC</name>
<dbReference type="InterPro" id="IPR048821">
    <property type="entry name" value="PDE12-like_N"/>
</dbReference>
<evidence type="ECO:0000256" key="2">
    <source>
        <dbReference type="ARBA" id="ARBA00004305"/>
    </source>
</evidence>
<evidence type="ECO:0000256" key="6">
    <source>
        <dbReference type="ARBA" id="ARBA00022723"/>
    </source>
</evidence>
<comment type="cofactor">
    <cofactor evidence="1">
        <name>Mg(2+)</name>
        <dbReference type="ChEBI" id="CHEBI:18420"/>
    </cofactor>
</comment>
<dbReference type="GO" id="GO:0006397">
    <property type="term" value="P:mRNA processing"/>
    <property type="evidence" value="ECO:0007669"/>
    <property type="project" value="UniProtKB-KW"/>
</dbReference>
<dbReference type="PANTHER" id="PTHR12121:SF37">
    <property type="entry name" value="2',5'-PHOSPHODIESTERASE 12"/>
    <property type="match status" value="1"/>
</dbReference>
<proteinExistence type="predicted"/>
<evidence type="ECO:0000313" key="17">
    <source>
        <dbReference type="Proteomes" id="UP001497382"/>
    </source>
</evidence>
<dbReference type="InterPro" id="IPR036691">
    <property type="entry name" value="Endo/exonu/phosph_ase_sf"/>
</dbReference>
<dbReference type="Gene3D" id="3.60.10.10">
    <property type="entry name" value="Endonuclease/exonuclease/phosphatase"/>
    <property type="match status" value="1"/>
</dbReference>
<keyword evidence="6" id="KW-0479">Metal-binding</keyword>
<dbReference type="PANTHER" id="PTHR12121">
    <property type="entry name" value="CARBON CATABOLITE REPRESSOR PROTEIN 4"/>
    <property type="match status" value="1"/>
</dbReference>
<dbReference type="InterPro" id="IPR050410">
    <property type="entry name" value="CCR4/nocturin_mRNA_transcr"/>
</dbReference>
<keyword evidence="17" id="KW-1185">Reference proteome</keyword>
<dbReference type="GO" id="GO:0005759">
    <property type="term" value="C:mitochondrial matrix"/>
    <property type="evidence" value="ECO:0007669"/>
    <property type="project" value="UniProtKB-SubCell"/>
</dbReference>
<keyword evidence="10" id="KW-0809">Transit peptide</keyword>
<sequence>MSRSEKVFVKHIEDEKKMKILFNLALPDLPERTFTFLRSKEEKLEVTLSRMKLKILEAVSKNLNKRKKKKNSETVDEHDSQFPLNLSLLKDGESIDNELMNMNAWTENVQLKINDRVYDIVENPPSVLHLSLPKNIMSGFPVYPKVELEYCSKEQCDFIWYKNISKSEKSSVNKTANIQCENWLILSENYFYVAKKTDVGCKLKVSCVPKNGEKIGTEEIAVSTGLIQAGPGNCPFERRHEFTKNVTGPGMFRCVSYNILADLYADSEIARTEFFPYCPAEFLMLDYRRQLYLKEIIGYNADIICLQEVDRKVFYDDLVPVLTSAGLDGIYSEKGGQVVEGLSLFYRTSKFRVLEAQSKILSNAVANEPVLKPIQDKLAENEKLKERFMKRTTAIQAVLFESTDVPQKRILVGNTHLYFRPNRSNIRLLQAAACLMYLENLLLKYQKENPSYTTSLLLCGDFNSFPKNGVYKFITEGYLNKHCIDWQSNPEEVVPGMPLKHSLSIDSACGTPPYTNYTKTFAGCLDYIFYNKEHLEVKDVAPLPDHEQVTKYKALPNKVFPSDHLALVCTLGWK</sequence>
<keyword evidence="5" id="KW-0540">Nuclease</keyword>
<evidence type="ECO:0000259" key="15">
    <source>
        <dbReference type="Pfam" id="PF21171"/>
    </source>
</evidence>
<evidence type="ECO:0000256" key="12">
    <source>
        <dbReference type="ARBA" id="ARBA00072755"/>
    </source>
</evidence>
<evidence type="ECO:0000256" key="5">
    <source>
        <dbReference type="ARBA" id="ARBA00022722"/>
    </source>
</evidence>
<dbReference type="GO" id="GO:0046872">
    <property type="term" value="F:metal ion binding"/>
    <property type="evidence" value="ECO:0007669"/>
    <property type="project" value="UniProtKB-KW"/>
</dbReference>
<evidence type="ECO:0000313" key="16">
    <source>
        <dbReference type="EMBL" id="CAL1300295.1"/>
    </source>
</evidence>
<organism evidence="16 17">
    <name type="scientific">Larinioides sclopetarius</name>
    <dbReference type="NCBI Taxonomy" id="280406"/>
    <lineage>
        <taxon>Eukaryota</taxon>
        <taxon>Metazoa</taxon>
        <taxon>Ecdysozoa</taxon>
        <taxon>Arthropoda</taxon>
        <taxon>Chelicerata</taxon>
        <taxon>Arachnida</taxon>
        <taxon>Araneae</taxon>
        <taxon>Araneomorphae</taxon>
        <taxon>Entelegynae</taxon>
        <taxon>Araneoidea</taxon>
        <taxon>Araneidae</taxon>
        <taxon>Larinioides</taxon>
    </lineage>
</organism>
<evidence type="ECO:0000256" key="7">
    <source>
        <dbReference type="ARBA" id="ARBA00022801"/>
    </source>
</evidence>
<accession>A0AAV2BVI5</accession>
<feature type="domain" description="2',5'-phosphodiesterase 12-like N-terminal" evidence="15">
    <location>
        <begin position="124"/>
        <end position="224"/>
    </location>
</feature>
<dbReference type="SUPFAM" id="SSF56219">
    <property type="entry name" value="DNase I-like"/>
    <property type="match status" value="1"/>
</dbReference>
<evidence type="ECO:0000256" key="9">
    <source>
        <dbReference type="ARBA" id="ARBA00022842"/>
    </source>
</evidence>
<dbReference type="Pfam" id="PF21171">
    <property type="entry name" value="PDE12-like_N"/>
    <property type="match status" value="1"/>
</dbReference>
<dbReference type="GO" id="GO:0004535">
    <property type="term" value="F:poly(A)-specific ribonuclease activity"/>
    <property type="evidence" value="ECO:0007669"/>
    <property type="project" value="UniProtKB-ARBA"/>
</dbReference>
<dbReference type="Proteomes" id="UP001497382">
    <property type="component" value="Unassembled WGS sequence"/>
</dbReference>
<keyword evidence="11" id="KW-0496">Mitochondrion</keyword>
<evidence type="ECO:0000256" key="11">
    <source>
        <dbReference type="ARBA" id="ARBA00023128"/>
    </source>
</evidence>
<dbReference type="FunFam" id="3.60.10.10:FF:000018">
    <property type="entry name" value="2',5'-phosphodiesterase 12"/>
    <property type="match status" value="1"/>
</dbReference>